<dbReference type="EMBL" id="OC916046">
    <property type="protein sequence ID" value="CAD7642947.1"/>
    <property type="molecule type" value="Genomic_DNA"/>
</dbReference>
<dbReference type="InterPro" id="IPR050476">
    <property type="entry name" value="Insect_CytP450_Detox"/>
</dbReference>
<evidence type="ECO:0000256" key="10">
    <source>
        <dbReference type="ARBA" id="ARBA00023004"/>
    </source>
</evidence>
<evidence type="ECO:0008006" key="15">
    <source>
        <dbReference type="Google" id="ProtNLM"/>
    </source>
</evidence>
<keyword evidence="8" id="KW-0492">Microsome</keyword>
<keyword evidence="9" id="KW-0560">Oxidoreductase</keyword>
<dbReference type="PANTHER" id="PTHR24292">
    <property type="entry name" value="CYTOCHROME P450"/>
    <property type="match status" value="1"/>
</dbReference>
<gene>
    <name evidence="13" type="ORF">ONB1V03_LOCUS3870</name>
</gene>
<evidence type="ECO:0000313" key="14">
    <source>
        <dbReference type="Proteomes" id="UP000728032"/>
    </source>
</evidence>
<dbReference type="GO" id="GO:0005506">
    <property type="term" value="F:iron ion binding"/>
    <property type="evidence" value="ECO:0007669"/>
    <property type="project" value="InterPro"/>
</dbReference>
<sequence>MALLQNSFMATHWTYLLNRNPFRNLFGTKNLVKSMVADPELVQAILVRDFHVFTDRSRASKSGDDSIAKHSLVHMSGDAWRGVRAIVSPTFSPNKLRQMYPIISQCVSEFITHLDQNYHGKLTDIDVNDKFWRFTMDTILRCEFGALTYFLAGTKTTSTVLAFCTYVLVVNPDCQQRLYDEIQAITGNQNRDIGYETLDSMPYLDACVSETLRLYSPFPRVKRVANTDYTFPAIGLTIKAGQRVEIPVHAMHRSPDNFVDPDKFNPDSVIVAMERRKK</sequence>
<proteinExistence type="inferred from homology"/>
<evidence type="ECO:0000256" key="3">
    <source>
        <dbReference type="ARBA" id="ARBA00004406"/>
    </source>
</evidence>
<reference evidence="13" key="1">
    <citation type="submission" date="2020-11" db="EMBL/GenBank/DDBJ databases">
        <authorList>
            <person name="Tran Van P."/>
        </authorList>
    </citation>
    <scope>NUCLEOTIDE SEQUENCE</scope>
</reference>
<keyword evidence="7" id="KW-0256">Endoplasmic reticulum</keyword>
<keyword evidence="10" id="KW-0408">Iron</keyword>
<dbReference type="SUPFAM" id="SSF48264">
    <property type="entry name" value="Cytochrome P450"/>
    <property type="match status" value="1"/>
</dbReference>
<comment type="cofactor">
    <cofactor evidence="1">
        <name>heme</name>
        <dbReference type="ChEBI" id="CHEBI:30413"/>
    </cofactor>
</comment>
<comment type="subcellular location">
    <subcellularLocation>
        <location evidence="3">Endoplasmic reticulum membrane</location>
        <topology evidence="3">Peripheral membrane protein</topology>
    </subcellularLocation>
    <subcellularLocation>
        <location evidence="2">Microsome membrane</location>
        <topology evidence="2">Peripheral membrane protein</topology>
    </subcellularLocation>
</comment>
<evidence type="ECO:0000313" key="13">
    <source>
        <dbReference type="EMBL" id="CAD7642947.1"/>
    </source>
</evidence>
<dbReference type="PRINTS" id="PR00385">
    <property type="entry name" value="P450"/>
</dbReference>
<dbReference type="GO" id="GO:0005789">
    <property type="term" value="C:endoplasmic reticulum membrane"/>
    <property type="evidence" value="ECO:0007669"/>
    <property type="project" value="UniProtKB-SubCell"/>
</dbReference>
<dbReference type="Pfam" id="PF00067">
    <property type="entry name" value="p450"/>
    <property type="match status" value="2"/>
</dbReference>
<evidence type="ECO:0000256" key="2">
    <source>
        <dbReference type="ARBA" id="ARBA00004174"/>
    </source>
</evidence>
<evidence type="ECO:0000256" key="5">
    <source>
        <dbReference type="ARBA" id="ARBA00022617"/>
    </source>
</evidence>
<dbReference type="GO" id="GO:0016705">
    <property type="term" value="F:oxidoreductase activity, acting on paired donors, with incorporation or reduction of molecular oxygen"/>
    <property type="evidence" value="ECO:0007669"/>
    <property type="project" value="InterPro"/>
</dbReference>
<evidence type="ECO:0000256" key="12">
    <source>
        <dbReference type="ARBA" id="ARBA00023136"/>
    </source>
</evidence>
<dbReference type="InterPro" id="IPR036396">
    <property type="entry name" value="Cyt_P450_sf"/>
</dbReference>
<keyword evidence="11" id="KW-0503">Monooxygenase</keyword>
<evidence type="ECO:0000256" key="8">
    <source>
        <dbReference type="ARBA" id="ARBA00022848"/>
    </source>
</evidence>
<keyword evidence="5" id="KW-0349">Heme</keyword>
<dbReference type="InterPro" id="IPR001128">
    <property type="entry name" value="Cyt_P450"/>
</dbReference>
<evidence type="ECO:0000256" key="1">
    <source>
        <dbReference type="ARBA" id="ARBA00001971"/>
    </source>
</evidence>
<evidence type="ECO:0000256" key="7">
    <source>
        <dbReference type="ARBA" id="ARBA00022824"/>
    </source>
</evidence>
<keyword evidence="14" id="KW-1185">Reference proteome</keyword>
<dbReference type="OrthoDB" id="2789670at2759"/>
<dbReference type="Proteomes" id="UP000728032">
    <property type="component" value="Unassembled WGS sequence"/>
</dbReference>
<evidence type="ECO:0000256" key="6">
    <source>
        <dbReference type="ARBA" id="ARBA00022723"/>
    </source>
</evidence>
<keyword evidence="12" id="KW-0472">Membrane</keyword>
<dbReference type="PANTHER" id="PTHR24292:SF54">
    <property type="entry name" value="CYP9F3-RELATED"/>
    <property type="match status" value="1"/>
</dbReference>
<evidence type="ECO:0000256" key="4">
    <source>
        <dbReference type="ARBA" id="ARBA00010617"/>
    </source>
</evidence>
<dbReference type="GO" id="GO:0004497">
    <property type="term" value="F:monooxygenase activity"/>
    <property type="evidence" value="ECO:0007669"/>
    <property type="project" value="UniProtKB-KW"/>
</dbReference>
<evidence type="ECO:0000256" key="11">
    <source>
        <dbReference type="ARBA" id="ARBA00023033"/>
    </source>
</evidence>
<dbReference type="GO" id="GO:0020037">
    <property type="term" value="F:heme binding"/>
    <property type="evidence" value="ECO:0007669"/>
    <property type="project" value="InterPro"/>
</dbReference>
<accession>A0A7R9LJX7</accession>
<dbReference type="PRINTS" id="PR00464">
    <property type="entry name" value="EP450II"/>
</dbReference>
<keyword evidence="6" id="KW-0479">Metal-binding</keyword>
<name>A0A7R9LJX7_9ACAR</name>
<dbReference type="Gene3D" id="1.10.630.10">
    <property type="entry name" value="Cytochrome P450"/>
    <property type="match status" value="2"/>
</dbReference>
<dbReference type="InterPro" id="IPR002402">
    <property type="entry name" value="Cyt_P450_E_grp-II"/>
</dbReference>
<protein>
    <recommendedName>
        <fullName evidence="15">Cytochrome P450</fullName>
    </recommendedName>
</protein>
<organism evidence="13">
    <name type="scientific">Oppiella nova</name>
    <dbReference type="NCBI Taxonomy" id="334625"/>
    <lineage>
        <taxon>Eukaryota</taxon>
        <taxon>Metazoa</taxon>
        <taxon>Ecdysozoa</taxon>
        <taxon>Arthropoda</taxon>
        <taxon>Chelicerata</taxon>
        <taxon>Arachnida</taxon>
        <taxon>Acari</taxon>
        <taxon>Acariformes</taxon>
        <taxon>Sarcoptiformes</taxon>
        <taxon>Oribatida</taxon>
        <taxon>Brachypylina</taxon>
        <taxon>Oppioidea</taxon>
        <taxon>Oppiidae</taxon>
        <taxon>Oppiella</taxon>
    </lineage>
</organism>
<comment type="similarity">
    <text evidence="4">Belongs to the cytochrome P450 family.</text>
</comment>
<evidence type="ECO:0000256" key="9">
    <source>
        <dbReference type="ARBA" id="ARBA00023002"/>
    </source>
</evidence>
<dbReference type="EMBL" id="CAJPVJ010001221">
    <property type="protein sequence ID" value="CAG2164314.1"/>
    <property type="molecule type" value="Genomic_DNA"/>
</dbReference>
<dbReference type="AlphaFoldDB" id="A0A7R9LJX7"/>